<gene>
    <name evidence="1" type="ORF">NCTC11214_02680</name>
</gene>
<dbReference type="KEGG" id="sof:NCTC11214_02680"/>
<reference evidence="1 2" key="1">
    <citation type="submission" date="2018-12" db="EMBL/GenBank/DDBJ databases">
        <authorList>
            <consortium name="Pathogen Informatics"/>
        </authorList>
    </citation>
    <scope>NUCLEOTIDE SEQUENCE [LARGE SCALE GENOMIC DNA]</scope>
    <source>
        <strain evidence="1 2">NCTC11214</strain>
    </source>
</reference>
<evidence type="ECO:0000313" key="2">
    <source>
        <dbReference type="Proteomes" id="UP000281391"/>
    </source>
</evidence>
<dbReference type="AlphaFoldDB" id="A0A3S4HP88"/>
<evidence type="ECO:0000313" key="1">
    <source>
        <dbReference type="EMBL" id="VDZ58132.1"/>
    </source>
</evidence>
<organism evidence="1 2">
    <name type="scientific">Serratia odorifera</name>
    <dbReference type="NCBI Taxonomy" id="618"/>
    <lineage>
        <taxon>Bacteria</taxon>
        <taxon>Pseudomonadati</taxon>
        <taxon>Pseudomonadota</taxon>
        <taxon>Gammaproteobacteria</taxon>
        <taxon>Enterobacterales</taxon>
        <taxon>Yersiniaceae</taxon>
        <taxon>Serratia</taxon>
    </lineage>
</organism>
<accession>A0A3S4HP88</accession>
<name>A0A3S4HP88_SEROD</name>
<dbReference type="Proteomes" id="UP000281391">
    <property type="component" value="Chromosome"/>
</dbReference>
<proteinExistence type="predicted"/>
<dbReference type="PROSITE" id="PS51257">
    <property type="entry name" value="PROKAR_LIPOPROTEIN"/>
    <property type="match status" value="1"/>
</dbReference>
<dbReference type="EMBL" id="LR134117">
    <property type="protein sequence ID" value="VDZ58132.1"/>
    <property type="molecule type" value="Genomic_DNA"/>
</dbReference>
<protein>
    <submittedName>
        <fullName evidence="1">Uncharacterized protein</fullName>
    </submittedName>
</protein>
<sequence length="42" mass="4451">MKIRTSLIALSIATLVSGCQNLDTNTLMAVWRTGVSSGNAKQ</sequence>